<evidence type="ECO:0000313" key="1">
    <source>
        <dbReference type="EMBL" id="QZA70668.1"/>
    </source>
</evidence>
<sequence length="182" mass="20936">MNFSIAENHKHDLYIGDLVIEFTSFDLCALCIYLAYVANTESEKCHQFLLNKDTDKNTFSIYYGHDDIFIINSDDNPSQEVTRDELRILGGIIAEYTQYDQYTERMLGTGEWEIPEAELYYHLTSTDVVAIVYQNHPEISNVYVGLYLSDTGCCWGVIGPHQSNDEFDRNFVFTKEILAGQI</sequence>
<evidence type="ECO:0000313" key="2">
    <source>
        <dbReference type="Proteomes" id="UP000827517"/>
    </source>
</evidence>
<dbReference type="KEGG" id="vg:77944073"/>
<dbReference type="GeneID" id="77944073"/>
<dbReference type="Proteomes" id="UP000827517">
    <property type="component" value="Segment"/>
</dbReference>
<proteinExistence type="predicted"/>
<dbReference type="EMBL" id="MZ501267">
    <property type="protein sequence ID" value="QZA70668.1"/>
    <property type="molecule type" value="Genomic_DNA"/>
</dbReference>
<dbReference type="RefSeq" id="YP_010667947.1">
    <property type="nucleotide sequence ID" value="NC_070952.1"/>
</dbReference>
<reference evidence="1" key="1">
    <citation type="submission" date="2021-07" db="EMBL/GenBank/DDBJ databases">
        <authorList>
            <person name="Roth S.J."/>
            <person name="Krukonis G.P."/>
            <person name="Delesalle V.A."/>
        </authorList>
    </citation>
    <scope>NUCLEOTIDE SEQUENCE</scope>
</reference>
<keyword evidence="2" id="KW-1185">Reference proteome</keyword>
<protein>
    <submittedName>
        <fullName evidence="1">Uncharacterized protein</fullName>
    </submittedName>
</protein>
<accession>A0AAE7X112</accession>
<name>A0AAE7X112_9CAUD</name>
<gene>
    <name evidence="1" type="primary">193</name>
    <name evidence="1" type="ORF">AH04_193</name>
</gene>
<organism evidence="1 2">
    <name type="scientific">Erwinia phage AH04</name>
    <dbReference type="NCBI Taxonomy" id="2869569"/>
    <lineage>
        <taxon>Viruses</taxon>
        <taxon>Duplodnaviria</taxon>
        <taxon>Heunggongvirae</taxon>
        <taxon>Uroviricota</taxon>
        <taxon>Caudoviricetes</taxon>
        <taxon>Chimalliviridae</taxon>
        <taxon>Meadowvirus</taxon>
        <taxon>Meadowvirus AH04</taxon>
    </lineage>
</organism>